<sequence length="1603" mass="185087">MSNYCHIFILELRKCLVFLKKLSLYIWKSISQAKHVSLLNDFVESELFVIDGDSLLLMWLYNDKEYLPFFYLVERFLLDFTQKGGKYTIVFFKDAEQLYQNYPHILFLRTTLIQHLKQNTDIDSHTEFFNCLSPEWQIFLKESYPYFMIISDTGLTSLQTDYLQILISHTLSKKINVVLTSGQESDTLRVHGYHVQSMYKHRTFFQQVNYTTPPVWVYRLGAVASSCIRGNLNWRYRKNFLTTVLLLKRIWPEGSNIRQVLCVLTCAVGLKMYSRMLENEKTGALALEDAADLCRMQCLSVAFLFHLSLSQRAHIRTAHSHWTQQVLPFINMQQQCAYFVLKQLTEKSDWKLNLTYLPDLRDTSLLKNLAYYYETEYCTGLDLELGKDLKTEYQYLWDTVTTLAAKCNFGDAFPVRHTSQPFLEEKHEVKGTSNSKNTSTKKIPKIGLIPLKSDVIKDYAGAVLEDLPFLNSDDPAVISLIKEKEFDELRHWHSGKPLSDDYDRTPCNHDAKSKDPLEIRGIQKLQRFYRLYGRSLEGNISKTVVTQTDVPLVPTSTNKSKAEIIAEENQKRIKAKQEKKEQEQWEALSMLIEKEIKKNVAFGIDRLENFLKKCQSQSVKFAAEMAGLHVCFEVWKEHCGKQGEKSKDLSIAVQVMRRVHELLEKYEDLLQKSHQQMLAKCLNYLGFENLACSLSSQVAGNVPLNNEKIAKYATEVGASRFQLQYMGSFLFRDERRDPDPRVHNFIPDSWQRELLDVVDNNESAVIVAPTSSGKTYASYYCMEKVLKESNEGVVVYVSPTKALVNQVVATIYNRFTKTLPHGITICGVFTRDYRHDVMNCQVLVTVPQCLEILLLSPHCQKWVKRIRYVIFDEVHCLGGEIGAEVWEHLLVMIQCPFLALSATISNPDYLTEWLQSVKRYWQEAEGRMKEEMSTSAMKHARTPKLQNPKKSHRVRLVLHGERYNDLEKYVCSVKDDDFVIEHYHPCAALTVDHIEKYGIPSDLALSPRESLQLYDTMVKVWRKWPRAQDLDPEEFLSFKNKIVIKKADARNYEHELKKELTNWIARGQKDKVMKNLKTYPLVGCKYNINAVKLFNIRSVEQQAMKIYVNLVRQNRRNQDPNTEKEIENLRNKQKKMNKILENCKPTHASRQRLLANRGIGYHHASMTAKQKQFVEMLFRMGYIQVVTATSTLALGINMPCKSVVFSENSVYLDALNYRQMSGRAGRRGQDLIGNVFFYDIPMPKVEKLIKSNVPELKGNFPFSISLVLRLMLLAAKADDKEDAKAKVLSVLKHPLISFKQQRRNKMLKIYFIFSVQFLLKEGYLDQECNPMGFAGLVCHLHYHEPSNFVLVSFLVKGLFHKLCQPIKGSTVFSESVMEELVLVLANLFGRIYLPACTMKFRKKFCQSKVFLEDLPEDFAAAVDEYNSKVEKNFACFLLTVAKLADTEQEYKLPLSKIDFTQKEYGHSKLASYLTSSTKSATAVSPFMWLSGMTDQDLFAAVLRTAGVNIGNAPLLWREKLDYQGRRMPLNAYALDFYKHGSLVALVKDNWLHEGDAYKLLKDFLLVIKSVRVSLGELCDNPDDNVVLAFQQLSESYEAKLYKV</sequence>
<dbReference type="GO" id="GO:0005829">
    <property type="term" value="C:cytosol"/>
    <property type="evidence" value="ECO:0007669"/>
    <property type="project" value="Ensembl"/>
</dbReference>
<dbReference type="GO" id="GO:0003725">
    <property type="term" value="F:double-stranded RNA binding"/>
    <property type="evidence" value="ECO:0007669"/>
    <property type="project" value="Ensembl"/>
</dbReference>
<evidence type="ECO:0000259" key="5">
    <source>
        <dbReference type="PROSITE" id="PS51192"/>
    </source>
</evidence>
<evidence type="ECO:0000256" key="1">
    <source>
        <dbReference type="ARBA" id="ARBA00022741"/>
    </source>
</evidence>
<keyword evidence="1" id="KW-0547">Nucleotide-binding</keyword>
<evidence type="ECO:0000313" key="8">
    <source>
        <dbReference type="Proteomes" id="UP000594220"/>
    </source>
</evidence>
<reference evidence="7" key="2">
    <citation type="submission" date="2025-09" db="UniProtKB">
        <authorList>
            <consortium name="Ensembl"/>
        </authorList>
    </citation>
    <scope>IDENTIFICATION</scope>
</reference>
<accession>A0A7M4FXS1</accession>
<proteinExistence type="predicted"/>
<dbReference type="InterPro" id="IPR052431">
    <property type="entry name" value="SKI2_subfamily_helicases"/>
</dbReference>
<dbReference type="InterPro" id="IPR011545">
    <property type="entry name" value="DEAD/DEAH_box_helicase_dom"/>
</dbReference>
<evidence type="ECO:0000256" key="4">
    <source>
        <dbReference type="ARBA" id="ARBA00022840"/>
    </source>
</evidence>
<keyword evidence="3" id="KW-0347">Helicase</keyword>
<keyword evidence="8" id="KW-1185">Reference proteome</keyword>
<dbReference type="GO" id="GO:0016787">
    <property type="term" value="F:hydrolase activity"/>
    <property type="evidence" value="ECO:0007669"/>
    <property type="project" value="UniProtKB-KW"/>
</dbReference>
<dbReference type="Pfam" id="PF00270">
    <property type="entry name" value="DEAD"/>
    <property type="match status" value="1"/>
</dbReference>
<evidence type="ECO:0000313" key="7">
    <source>
        <dbReference type="Ensembl" id="ENSCPRP00005015590.1"/>
    </source>
</evidence>
<dbReference type="InterPro" id="IPR001650">
    <property type="entry name" value="Helicase_C-like"/>
</dbReference>
<dbReference type="SUPFAM" id="SSF52540">
    <property type="entry name" value="P-loop containing nucleoside triphosphate hydrolases"/>
    <property type="match status" value="1"/>
</dbReference>
<dbReference type="Pfam" id="PF26076">
    <property type="entry name" value="WHD_DDX60"/>
    <property type="match status" value="1"/>
</dbReference>
<organism evidence="7 8">
    <name type="scientific">Crocodylus porosus</name>
    <name type="common">Saltwater crocodile</name>
    <name type="synonym">Estuarine crocodile</name>
    <dbReference type="NCBI Taxonomy" id="8502"/>
    <lineage>
        <taxon>Eukaryota</taxon>
        <taxon>Metazoa</taxon>
        <taxon>Chordata</taxon>
        <taxon>Craniata</taxon>
        <taxon>Vertebrata</taxon>
        <taxon>Euteleostomi</taxon>
        <taxon>Archelosauria</taxon>
        <taxon>Archosauria</taxon>
        <taxon>Crocodylia</taxon>
        <taxon>Longirostres</taxon>
        <taxon>Crocodylidae</taxon>
        <taxon>Crocodylus</taxon>
    </lineage>
</organism>
<dbReference type="GO" id="GO:0005524">
    <property type="term" value="F:ATP binding"/>
    <property type="evidence" value="ECO:0007669"/>
    <property type="project" value="UniProtKB-KW"/>
</dbReference>
<evidence type="ECO:0000259" key="6">
    <source>
        <dbReference type="PROSITE" id="PS51194"/>
    </source>
</evidence>
<dbReference type="GO" id="GO:0045111">
    <property type="term" value="C:intermediate filament cytoskeleton"/>
    <property type="evidence" value="ECO:0007669"/>
    <property type="project" value="Ensembl"/>
</dbReference>
<dbReference type="InterPro" id="IPR055124">
    <property type="entry name" value="PIN-like_DDX60"/>
</dbReference>
<evidence type="ECO:0000256" key="3">
    <source>
        <dbReference type="ARBA" id="ARBA00022806"/>
    </source>
</evidence>
<dbReference type="GO" id="GO:0004386">
    <property type="term" value="F:helicase activity"/>
    <property type="evidence" value="ECO:0007669"/>
    <property type="project" value="UniProtKB-KW"/>
</dbReference>
<dbReference type="GO" id="GO:0003690">
    <property type="term" value="F:double-stranded DNA binding"/>
    <property type="evidence" value="ECO:0007669"/>
    <property type="project" value="Ensembl"/>
</dbReference>
<dbReference type="SMART" id="SM00490">
    <property type="entry name" value="HELICc"/>
    <property type="match status" value="1"/>
</dbReference>
<keyword evidence="2" id="KW-0378">Hydrolase</keyword>
<keyword evidence="4" id="KW-0067">ATP-binding</keyword>
<dbReference type="GO" id="GO:1900245">
    <property type="term" value="P:positive regulation of MDA-5 signaling pathway"/>
    <property type="evidence" value="ECO:0007669"/>
    <property type="project" value="Ensembl"/>
</dbReference>
<dbReference type="PANTHER" id="PTHR44533:SF5">
    <property type="entry name" value="DEXD_H-BOX HELICASE 60"/>
    <property type="match status" value="1"/>
</dbReference>
<dbReference type="Pfam" id="PF23002">
    <property type="entry name" value="PIN-like_DDX60"/>
    <property type="match status" value="1"/>
</dbReference>
<feature type="domain" description="Helicase C-terminal" evidence="6">
    <location>
        <begin position="1121"/>
        <end position="1268"/>
    </location>
</feature>
<dbReference type="GO" id="GO:1900246">
    <property type="term" value="P:positive regulation of RIG-I signaling pathway"/>
    <property type="evidence" value="ECO:0007669"/>
    <property type="project" value="Ensembl"/>
</dbReference>
<dbReference type="InterPro" id="IPR027417">
    <property type="entry name" value="P-loop_NTPase"/>
</dbReference>
<dbReference type="InterPro" id="IPR059032">
    <property type="entry name" value="WHD_DDX60"/>
</dbReference>
<dbReference type="Proteomes" id="UP000594220">
    <property type="component" value="Unplaced"/>
</dbReference>
<dbReference type="Pfam" id="PF00271">
    <property type="entry name" value="Helicase_C"/>
    <property type="match status" value="1"/>
</dbReference>
<dbReference type="FunFam" id="3.40.50.300:FF:001039">
    <property type="entry name" value="ATP-dependent RNA helicase DDX60"/>
    <property type="match status" value="1"/>
</dbReference>
<dbReference type="Gene3D" id="3.40.50.300">
    <property type="entry name" value="P-loop containing nucleotide triphosphate hydrolases"/>
    <property type="match status" value="2"/>
</dbReference>
<evidence type="ECO:0000256" key="2">
    <source>
        <dbReference type="ARBA" id="ARBA00022801"/>
    </source>
</evidence>
<dbReference type="GO" id="GO:0003727">
    <property type="term" value="F:single-stranded RNA binding"/>
    <property type="evidence" value="ECO:0007669"/>
    <property type="project" value="Ensembl"/>
</dbReference>
<dbReference type="PROSITE" id="PS51192">
    <property type="entry name" value="HELICASE_ATP_BIND_1"/>
    <property type="match status" value="1"/>
</dbReference>
<dbReference type="Ensembl" id="ENSCPRT00005018278.1">
    <property type="protein sequence ID" value="ENSCPRP00005015590.1"/>
    <property type="gene ID" value="ENSCPRG00005010657.1"/>
</dbReference>
<dbReference type="Pfam" id="PF26167">
    <property type="entry name" value="TPR_DDX60"/>
    <property type="match status" value="1"/>
</dbReference>
<dbReference type="GeneTree" id="ENSGT00940000157188"/>
<reference evidence="7" key="1">
    <citation type="submission" date="2025-08" db="UniProtKB">
        <authorList>
            <consortium name="Ensembl"/>
        </authorList>
    </citation>
    <scope>IDENTIFICATION</scope>
</reference>
<dbReference type="SMART" id="SM00487">
    <property type="entry name" value="DEXDc"/>
    <property type="match status" value="1"/>
</dbReference>
<dbReference type="PANTHER" id="PTHR44533">
    <property type="entry name" value="DEAD/H RNA HELICASE, PUTATIVE-RELATED"/>
    <property type="match status" value="1"/>
</dbReference>
<dbReference type="CDD" id="cd18025">
    <property type="entry name" value="DEXHc_DDX60"/>
    <property type="match status" value="1"/>
</dbReference>
<feature type="domain" description="Helicase ATP-binding" evidence="5">
    <location>
        <begin position="755"/>
        <end position="922"/>
    </location>
</feature>
<gene>
    <name evidence="7" type="primary">DDX60</name>
</gene>
<name>A0A7M4FXS1_CROPO</name>
<dbReference type="GO" id="GO:0051607">
    <property type="term" value="P:defense response to virus"/>
    <property type="evidence" value="ECO:0007669"/>
    <property type="project" value="Ensembl"/>
</dbReference>
<dbReference type="OMA" id="ITYSWLW"/>
<protein>
    <submittedName>
        <fullName evidence="7">DExD/H-box helicase 60</fullName>
    </submittedName>
</protein>
<dbReference type="PROSITE" id="PS51194">
    <property type="entry name" value="HELICASE_CTER"/>
    <property type="match status" value="1"/>
</dbReference>
<dbReference type="InterPro" id="IPR014001">
    <property type="entry name" value="Helicase_ATP-bd"/>
</dbReference>